<organism evidence="1 2">
    <name type="scientific">Steinernema hermaphroditum</name>
    <dbReference type="NCBI Taxonomy" id="289476"/>
    <lineage>
        <taxon>Eukaryota</taxon>
        <taxon>Metazoa</taxon>
        <taxon>Ecdysozoa</taxon>
        <taxon>Nematoda</taxon>
        <taxon>Chromadorea</taxon>
        <taxon>Rhabditida</taxon>
        <taxon>Tylenchina</taxon>
        <taxon>Panagrolaimomorpha</taxon>
        <taxon>Strongyloidoidea</taxon>
        <taxon>Steinernematidae</taxon>
        <taxon>Steinernema</taxon>
    </lineage>
</organism>
<protein>
    <submittedName>
        <fullName evidence="1">Uncharacterized protein</fullName>
    </submittedName>
</protein>
<reference evidence="1" key="1">
    <citation type="submission" date="2023-06" db="EMBL/GenBank/DDBJ databases">
        <title>Genomic analysis of the entomopathogenic nematode Steinernema hermaphroditum.</title>
        <authorList>
            <person name="Schwarz E.M."/>
            <person name="Heppert J.K."/>
            <person name="Baniya A."/>
            <person name="Schwartz H.T."/>
            <person name="Tan C.-H."/>
            <person name="Antoshechkin I."/>
            <person name="Sternberg P.W."/>
            <person name="Goodrich-Blair H."/>
            <person name="Dillman A.R."/>
        </authorList>
    </citation>
    <scope>NUCLEOTIDE SEQUENCE</scope>
    <source>
        <strain evidence="1">PS9179</strain>
        <tissue evidence="1">Whole animal</tissue>
    </source>
</reference>
<gene>
    <name evidence="1" type="ORF">QR680_011160</name>
</gene>
<proteinExistence type="predicted"/>
<dbReference type="AlphaFoldDB" id="A0AA39MD04"/>
<dbReference type="Proteomes" id="UP001175271">
    <property type="component" value="Unassembled WGS sequence"/>
</dbReference>
<evidence type="ECO:0000313" key="2">
    <source>
        <dbReference type="Proteomes" id="UP001175271"/>
    </source>
</evidence>
<accession>A0AA39MD04</accession>
<keyword evidence="2" id="KW-1185">Reference proteome</keyword>
<name>A0AA39MD04_9BILA</name>
<evidence type="ECO:0000313" key="1">
    <source>
        <dbReference type="EMBL" id="KAK0429050.1"/>
    </source>
</evidence>
<dbReference type="EMBL" id="JAUCMV010000001">
    <property type="protein sequence ID" value="KAK0429050.1"/>
    <property type="molecule type" value="Genomic_DNA"/>
</dbReference>
<sequence length="316" mass="37877">MEETLPEDDFINLSIDIIRDVVKLQNIPSVFKEEAPNRLIEIDGPWGQAARDYSFVEYTDHRIWRHSLRSGERRKDAIDVEDVQRRERIRESVMMGPRVQDLMRFLPQMCDHLFLCINDSALMPVIKNFPNQFSSIDIGIVYNHEIVEFMKKERYFFLELMKLKNLRAFIFTLQSPFDVAFTLPDYVRNFVTKPTFEKLILRETTNGLEVIEAAIAAWRNRRFFEVLSQQICLEVPHFDLDKWSMEHGLHGTWDEWSERWTWEEKHPTDCERVMDVVIGRYSTYTYIHIDCQHKPFLFGRRPMFWLVGRTAKPNFW</sequence>
<comment type="caution">
    <text evidence="1">The sequence shown here is derived from an EMBL/GenBank/DDBJ whole genome shotgun (WGS) entry which is preliminary data.</text>
</comment>